<proteinExistence type="predicted"/>
<dbReference type="Gene3D" id="3.90.226.30">
    <property type="match status" value="1"/>
</dbReference>
<dbReference type="NCBIfam" id="NF033504">
    <property type="entry name" value="Ni_dep_LarA"/>
    <property type="match status" value="1"/>
</dbReference>
<dbReference type="GO" id="GO:0050043">
    <property type="term" value="F:lactate racemase activity"/>
    <property type="evidence" value="ECO:0007669"/>
    <property type="project" value="InterPro"/>
</dbReference>
<dbReference type="InterPro" id="IPR048520">
    <property type="entry name" value="LarA_C"/>
</dbReference>
<dbReference type="InterPro" id="IPR018657">
    <property type="entry name" value="LarA-like_N"/>
</dbReference>
<dbReference type="InterPro" id="IPR047926">
    <property type="entry name" value="Ni_dep_LarA"/>
</dbReference>
<organism evidence="3 4">
    <name type="scientific">Halanaerobium saccharolyticum</name>
    <dbReference type="NCBI Taxonomy" id="43595"/>
    <lineage>
        <taxon>Bacteria</taxon>
        <taxon>Bacillati</taxon>
        <taxon>Bacillota</taxon>
        <taxon>Clostridia</taxon>
        <taxon>Halanaerobiales</taxon>
        <taxon>Halanaerobiaceae</taxon>
        <taxon>Halanaerobium</taxon>
    </lineage>
</organism>
<evidence type="ECO:0000259" key="1">
    <source>
        <dbReference type="Pfam" id="PF09861"/>
    </source>
</evidence>
<dbReference type="Gene3D" id="3.40.50.11440">
    <property type="match status" value="1"/>
</dbReference>
<feature type="domain" description="LarA-like N-terminal" evidence="1">
    <location>
        <begin position="9"/>
        <end position="207"/>
    </location>
</feature>
<dbReference type="OrthoDB" id="9770545at2"/>
<dbReference type="InterPro" id="IPR043166">
    <property type="entry name" value="LarA-like_C"/>
</dbReference>
<dbReference type="EMBL" id="SODA01000019">
    <property type="protein sequence ID" value="TDW01648.1"/>
    <property type="molecule type" value="Genomic_DNA"/>
</dbReference>
<protein>
    <submittedName>
        <fullName evidence="3">Nickel-dependent lactate racemase</fullName>
    </submittedName>
</protein>
<dbReference type="RefSeq" id="WP_111572734.1">
    <property type="nucleotide sequence ID" value="NZ_QLME01000018.1"/>
</dbReference>
<dbReference type="PANTHER" id="PTHR33171">
    <property type="entry name" value="LAR_N DOMAIN-CONTAINING PROTEIN"/>
    <property type="match status" value="1"/>
</dbReference>
<evidence type="ECO:0000259" key="2">
    <source>
        <dbReference type="Pfam" id="PF21113"/>
    </source>
</evidence>
<dbReference type="PANTHER" id="PTHR33171:SF17">
    <property type="entry name" value="LARA-LIKE N-TERMINAL DOMAIN-CONTAINING PROTEIN"/>
    <property type="match status" value="1"/>
</dbReference>
<dbReference type="InterPro" id="IPR048068">
    <property type="entry name" value="LarA-like"/>
</dbReference>
<evidence type="ECO:0000313" key="4">
    <source>
        <dbReference type="Proteomes" id="UP000294697"/>
    </source>
</evidence>
<dbReference type="Pfam" id="PF09861">
    <property type="entry name" value="Lar_N"/>
    <property type="match status" value="1"/>
</dbReference>
<feature type="domain" description="Lactate racemase C-terminal" evidence="2">
    <location>
        <begin position="281"/>
        <end position="411"/>
    </location>
</feature>
<gene>
    <name evidence="3" type="ORF">C8C77_11910</name>
</gene>
<sequence>MQQEISLKYGENKFELRIKKDRIKNIITANSVEKVEFDKMISHALKNPIGTKRLSQKMKVGESVTVVISDITRSWQQIDKFLPFLIAELEKGGIKLADITILAATGSHRFHTEKEIQSLLGEEYYGKLNFIDHDANDKKQLEFLGETSFGTPVWINKLALDADRLILTGGIVFHDLAGFAGGRKSILPGIAGYESIMKNHSLSLKKDEGGIKETVTSNNLANNPVNLDMLEAAKMVNVDFIFNVLPDGAGGIAAAVAGDLIKAHEKGCDICRNLFGIQMEEKAELVFASCGGYPKDINLYQGSKSLVNAVQAVKKNGYLVLLSECREGIGHPEVKEIIENYKSNIEREKYLRNNFTISRYTGYLITKEIEDINLILVSELDKKILSSTKIEVVDNLKDALKIVEAAFEELPETYVMPAAANTLPIFKADD</sequence>
<accession>A0A4R7YUZ6</accession>
<reference evidence="3 4" key="1">
    <citation type="submission" date="2019-03" db="EMBL/GenBank/DDBJ databases">
        <title>Subsurface microbial communities from deep shales in Ohio and West Virginia, USA.</title>
        <authorList>
            <person name="Wrighton K."/>
        </authorList>
    </citation>
    <scope>NUCLEOTIDE SEQUENCE [LARGE SCALE GENOMIC DNA]</scope>
    <source>
        <strain evidence="3 4">MSL9.2</strain>
    </source>
</reference>
<name>A0A4R7YUZ6_9FIRM</name>
<dbReference type="AlphaFoldDB" id="A0A4R7YUZ6"/>
<evidence type="ECO:0000313" key="3">
    <source>
        <dbReference type="EMBL" id="TDW01648.1"/>
    </source>
</evidence>
<dbReference type="Proteomes" id="UP000294697">
    <property type="component" value="Unassembled WGS sequence"/>
</dbReference>
<comment type="caution">
    <text evidence="3">The sequence shown here is derived from an EMBL/GenBank/DDBJ whole genome shotgun (WGS) entry which is preliminary data.</text>
</comment>
<dbReference type="Pfam" id="PF21113">
    <property type="entry name" value="LarA_C"/>
    <property type="match status" value="1"/>
</dbReference>